<dbReference type="PANTHER" id="PTHR46599:SF3">
    <property type="entry name" value="PIGGYBAC TRANSPOSABLE ELEMENT-DERIVED PROTEIN 4"/>
    <property type="match status" value="1"/>
</dbReference>
<feature type="compositionally biased region" description="Acidic residues" evidence="1">
    <location>
        <begin position="583"/>
        <end position="592"/>
    </location>
</feature>
<dbReference type="Pfam" id="PF13843">
    <property type="entry name" value="DDE_Tnp_1_7"/>
    <property type="match status" value="2"/>
</dbReference>
<feature type="compositionally biased region" description="Acidic residues" evidence="1">
    <location>
        <begin position="759"/>
        <end position="768"/>
    </location>
</feature>
<sequence length="780" mass="89063">MSHLLFKIRSRWVLQLFRNRLNILGVLLQQVVDQPLLVLFNPPSLLFQKKRRGRWMVSDCEDTETEFCFVDDDDELELGRRTSDGGEIYDDDEDSGDSDIDVEVDGRSSVHGIPVRTWSELDKRDMANFAKSADNMTAMRASGWTHDPGNFPPDQRYPNLYSGDYGPTEEVLKLSDSPLKLTIAEESNRYFVQNLTARVDKMFEKQHTPGRRSKEWFLQREAKKAAIVPHELLHVIGLLIARMLNPHHRHFRDHWGQMPRGRFRHIMANLHFTNNAKEKATTDRAWKVRSIVDTLQQTFPLGYSTPPVISFDEESQEPNPPKLEGKIAQVVDQVIPDMLRKYGLFHAEVGNVPESQRSADPNTGPSAVIRNLEAVLPRRQDDVFHLVVTDRFYTSVQLSFQLLERNVYSIGTIMGDRLGYPREVVEKNRDRPKSIPHGTTRIAVAKNCPGMTDLVWWDRKPVQFLATGSSRTIETCQRRTRASRGVRQDIPCPSIIRDYHRWMGGVDSHDQLRLQRYSLQMQTWLKNYYKAIFMGLVDIAIVNAYIVFREAQKASTERPITHAEFLLELHTEMLGLRERDFAESPDPEETADGEVLPPLPPGHQSDECPEYQVVHGVRKRRQRQCKVCSILKRRVGERRATKYYCAACSTSDKARVWPQHYPGNLLTCSQIWHYKWNNGAKRPIPRCGRGIQSRESGGSPGKRKRRASGEGEDNEGDEGEENAEDTESVEDAESVEDVEDAEDSEDSEGSEGAANTENSDNEGIEDDLEAARELVAAGEI</sequence>
<dbReference type="Proteomes" id="UP000237271">
    <property type="component" value="Unassembled WGS sequence"/>
</dbReference>
<protein>
    <recommendedName>
        <fullName evidence="2">PiggyBac transposable element-derived protein domain-containing protein</fullName>
    </recommendedName>
</protein>
<accession>A0A2P4WY07</accession>
<dbReference type="PANTHER" id="PTHR46599">
    <property type="entry name" value="PIGGYBAC TRANSPOSABLE ELEMENT-DERIVED PROTEIN 4"/>
    <property type="match status" value="1"/>
</dbReference>
<feature type="region of interest" description="Disordered" evidence="1">
    <location>
        <begin position="582"/>
        <end position="607"/>
    </location>
</feature>
<evidence type="ECO:0000259" key="2">
    <source>
        <dbReference type="Pfam" id="PF13843"/>
    </source>
</evidence>
<dbReference type="AlphaFoldDB" id="A0A2P4WY07"/>
<name>A0A2P4WY07_9STRA</name>
<evidence type="ECO:0000313" key="4">
    <source>
        <dbReference type="Proteomes" id="UP000237271"/>
    </source>
</evidence>
<dbReference type="InterPro" id="IPR029526">
    <property type="entry name" value="PGBD"/>
</dbReference>
<reference evidence="3 4" key="1">
    <citation type="journal article" date="2017" name="Genome Biol. Evol.">
        <title>Phytophthora megakarya and P. palmivora, closely related causal agents of cacao black pod rot, underwent increases in genome sizes and gene numbers by different mechanisms.</title>
        <authorList>
            <person name="Ali S.S."/>
            <person name="Shao J."/>
            <person name="Lary D.J."/>
            <person name="Kronmiller B."/>
            <person name="Shen D."/>
            <person name="Strem M.D."/>
            <person name="Amoako-Attah I."/>
            <person name="Akrofi A.Y."/>
            <person name="Begoude B.A."/>
            <person name="Ten Hoopen G.M."/>
            <person name="Coulibaly K."/>
            <person name="Kebe B.I."/>
            <person name="Melnick R.L."/>
            <person name="Guiltinan M.J."/>
            <person name="Tyler B.M."/>
            <person name="Meinhardt L.W."/>
            <person name="Bailey B.A."/>
        </authorList>
    </citation>
    <scope>NUCLEOTIDE SEQUENCE [LARGE SCALE GENOMIC DNA]</scope>
    <source>
        <strain evidence="4">sbr112.9</strain>
    </source>
</reference>
<evidence type="ECO:0000313" key="3">
    <source>
        <dbReference type="EMBL" id="POM58186.1"/>
    </source>
</evidence>
<feature type="compositionally biased region" description="Acidic residues" evidence="1">
    <location>
        <begin position="710"/>
        <end position="749"/>
    </location>
</feature>
<feature type="domain" description="PiggyBac transposable element-derived protein" evidence="2">
    <location>
        <begin position="357"/>
        <end position="545"/>
    </location>
</feature>
<keyword evidence="4" id="KW-1185">Reference proteome</keyword>
<dbReference type="EMBL" id="NCKW01020326">
    <property type="protein sequence ID" value="POM58186.1"/>
    <property type="molecule type" value="Genomic_DNA"/>
</dbReference>
<feature type="domain" description="PiggyBac transposable element-derived protein" evidence="2">
    <location>
        <begin position="257"/>
        <end position="314"/>
    </location>
</feature>
<proteinExistence type="predicted"/>
<gene>
    <name evidence="3" type="ORF">PHPALM_37205</name>
</gene>
<evidence type="ECO:0000256" key="1">
    <source>
        <dbReference type="SAM" id="MobiDB-lite"/>
    </source>
</evidence>
<dbReference type="OrthoDB" id="118105at2759"/>
<feature type="region of interest" description="Disordered" evidence="1">
    <location>
        <begin position="683"/>
        <end position="780"/>
    </location>
</feature>
<comment type="caution">
    <text evidence="3">The sequence shown here is derived from an EMBL/GenBank/DDBJ whole genome shotgun (WGS) entry which is preliminary data.</text>
</comment>
<organism evidence="3 4">
    <name type="scientific">Phytophthora palmivora</name>
    <dbReference type="NCBI Taxonomy" id="4796"/>
    <lineage>
        <taxon>Eukaryota</taxon>
        <taxon>Sar</taxon>
        <taxon>Stramenopiles</taxon>
        <taxon>Oomycota</taxon>
        <taxon>Peronosporomycetes</taxon>
        <taxon>Peronosporales</taxon>
        <taxon>Peronosporaceae</taxon>
        <taxon>Phytophthora</taxon>
    </lineage>
</organism>